<dbReference type="InterPro" id="IPR043133">
    <property type="entry name" value="GTP-CH-I_C/QueF"/>
</dbReference>
<name>A0A3B0UYJ6_9ZZZZ</name>
<comment type="similarity">
    <text evidence="3">Belongs to the DHNA family.</text>
</comment>
<dbReference type="Gene3D" id="3.30.1130.10">
    <property type="match status" value="1"/>
</dbReference>
<keyword evidence="6 9" id="KW-0456">Lyase</keyword>
<comment type="pathway">
    <text evidence="2">Cofactor biosynthesis; tetrahydrofolate biosynthesis; 2-amino-4-hydroxy-6-hydroxymethyl-7,8-dihydropteridine diphosphate from 7,8-dihydroneopterin triphosphate: step 3/4.</text>
</comment>
<evidence type="ECO:0000256" key="2">
    <source>
        <dbReference type="ARBA" id="ARBA00005013"/>
    </source>
</evidence>
<dbReference type="CDD" id="cd00534">
    <property type="entry name" value="DHNA_DHNTPE"/>
    <property type="match status" value="1"/>
</dbReference>
<keyword evidence="5" id="KW-0289">Folate biosynthesis</keyword>
<dbReference type="Pfam" id="PF02152">
    <property type="entry name" value="FolB"/>
    <property type="match status" value="1"/>
</dbReference>
<evidence type="ECO:0000256" key="6">
    <source>
        <dbReference type="ARBA" id="ARBA00023239"/>
    </source>
</evidence>
<reference evidence="9" key="1">
    <citation type="submission" date="2018-06" db="EMBL/GenBank/DDBJ databases">
        <authorList>
            <person name="Zhirakovskaya E."/>
        </authorList>
    </citation>
    <scope>NUCLEOTIDE SEQUENCE</scope>
</reference>
<dbReference type="AlphaFoldDB" id="A0A3B0UYJ6"/>
<dbReference type="SMART" id="SM00905">
    <property type="entry name" value="FolB"/>
    <property type="match status" value="1"/>
</dbReference>
<evidence type="ECO:0000256" key="4">
    <source>
        <dbReference type="ARBA" id="ARBA00013043"/>
    </source>
</evidence>
<evidence type="ECO:0000259" key="8">
    <source>
        <dbReference type="SMART" id="SM00905"/>
    </source>
</evidence>
<dbReference type="PANTHER" id="PTHR42844">
    <property type="entry name" value="DIHYDRONEOPTERIN ALDOLASE 1-RELATED"/>
    <property type="match status" value="1"/>
</dbReference>
<dbReference type="PANTHER" id="PTHR42844:SF1">
    <property type="entry name" value="DIHYDRONEOPTERIN ALDOLASE 1-RELATED"/>
    <property type="match status" value="1"/>
</dbReference>
<dbReference type="InterPro" id="IPR006157">
    <property type="entry name" value="FolB_dom"/>
</dbReference>
<dbReference type="GO" id="GO:0004150">
    <property type="term" value="F:dihydroneopterin aldolase activity"/>
    <property type="evidence" value="ECO:0007669"/>
    <property type="project" value="UniProtKB-EC"/>
</dbReference>
<evidence type="ECO:0000256" key="7">
    <source>
        <dbReference type="ARBA" id="ARBA00032903"/>
    </source>
</evidence>
<dbReference type="GO" id="GO:0046656">
    <property type="term" value="P:folic acid biosynthetic process"/>
    <property type="evidence" value="ECO:0007669"/>
    <property type="project" value="UniProtKB-KW"/>
</dbReference>
<dbReference type="FunFam" id="3.30.1130.10:FF:000003">
    <property type="entry name" value="7,8-dihydroneopterin aldolase"/>
    <property type="match status" value="1"/>
</dbReference>
<dbReference type="GO" id="GO:0005737">
    <property type="term" value="C:cytoplasm"/>
    <property type="evidence" value="ECO:0007669"/>
    <property type="project" value="TreeGrafter"/>
</dbReference>
<organism evidence="9">
    <name type="scientific">hydrothermal vent metagenome</name>
    <dbReference type="NCBI Taxonomy" id="652676"/>
    <lineage>
        <taxon>unclassified sequences</taxon>
        <taxon>metagenomes</taxon>
        <taxon>ecological metagenomes</taxon>
    </lineage>
</organism>
<dbReference type="NCBIfam" id="TIGR00526">
    <property type="entry name" value="folB_dom"/>
    <property type="match status" value="1"/>
</dbReference>
<gene>
    <name evidence="9" type="ORF">MNBD_ALPHA11-1712</name>
</gene>
<evidence type="ECO:0000313" key="9">
    <source>
        <dbReference type="EMBL" id="VAW24836.1"/>
    </source>
</evidence>
<dbReference type="InterPro" id="IPR006156">
    <property type="entry name" value="Dihydroneopterin_aldolase"/>
</dbReference>
<proteinExistence type="inferred from homology"/>
<evidence type="ECO:0000256" key="5">
    <source>
        <dbReference type="ARBA" id="ARBA00022909"/>
    </source>
</evidence>
<sequence length="127" mass="14557">MKQQNDDSIILQDLMFYGYHGVMPEENKVGCRFLLNVICGLDLSKAANSDELDDTISYELLFNSVRDAFEQKQFKLLEAVAQHIIDQLFATYPQINWVKIKLFKPEAPIPVATGQFGVKLFRERNNG</sequence>
<evidence type="ECO:0000256" key="1">
    <source>
        <dbReference type="ARBA" id="ARBA00001353"/>
    </source>
</evidence>
<dbReference type="EMBL" id="UOEQ01000561">
    <property type="protein sequence ID" value="VAW24836.1"/>
    <property type="molecule type" value="Genomic_DNA"/>
</dbReference>
<evidence type="ECO:0000256" key="3">
    <source>
        <dbReference type="ARBA" id="ARBA00005708"/>
    </source>
</evidence>
<accession>A0A3B0UYJ6</accession>
<feature type="domain" description="Dihydroneopterin aldolase/epimerase" evidence="8">
    <location>
        <begin position="9"/>
        <end position="122"/>
    </location>
</feature>
<protein>
    <recommendedName>
        <fullName evidence="4">dihydroneopterin aldolase</fullName>
        <ecNumber evidence="4">4.1.2.25</ecNumber>
    </recommendedName>
    <alternativeName>
        <fullName evidence="7">7,8-dihydroneopterin aldolase</fullName>
    </alternativeName>
</protein>
<dbReference type="SUPFAM" id="SSF55620">
    <property type="entry name" value="Tetrahydrobiopterin biosynthesis enzymes-like"/>
    <property type="match status" value="1"/>
</dbReference>
<dbReference type="NCBIfam" id="TIGR00525">
    <property type="entry name" value="folB"/>
    <property type="match status" value="1"/>
</dbReference>
<comment type="catalytic activity">
    <reaction evidence="1">
        <text>7,8-dihydroneopterin = 6-hydroxymethyl-7,8-dihydropterin + glycolaldehyde</text>
        <dbReference type="Rhea" id="RHEA:10540"/>
        <dbReference type="ChEBI" id="CHEBI:17001"/>
        <dbReference type="ChEBI" id="CHEBI:17071"/>
        <dbReference type="ChEBI" id="CHEBI:44841"/>
        <dbReference type="EC" id="4.1.2.25"/>
    </reaction>
</comment>
<dbReference type="EC" id="4.1.2.25" evidence="4"/>